<organism evidence="3 4">
    <name type="scientific">Schizothecium vesticola</name>
    <dbReference type="NCBI Taxonomy" id="314040"/>
    <lineage>
        <taxon>Eukaryota</taxon>
        <taxon>Fungi</taxon>
        <taxon>Dikarya</taxon>
        <taxon>Ascomycota</taxon>
        <taxon>Pezizomycotina</taxon>
        <taxon>Sordariomycetes</taxon>
        <taxon>Sordariomycetidae</taxon>
        <taxon>Sordariales</taxon>
        <taxon>Schizotheciaceae</taxon>
        <taxon>Schizothecium</taxon>
    </lineage>
</organism>
<dbReference type="InterPro" id="IPR036420">
    <property type="entry name" value="BRCT_dom_sf"/>
</dbReference>
<dbReference type="Proteomes" id="UP001172155">
    <property type="component" value="Unassembled WGS sequence"/>
</dbReference>
<dbReference type="PROSITE" id="PS50172">
    <property type="entry name" value="BRCT"/>
    <property type="match status" value="1"/>
</dbReference>
<protein>
    <recommendedName>
        <fullName evidence="2">BRCT domain-containing protein</fullName>
    </recommendedName>
</protein>
<dbReference type="SUPFAM" id="SSF52113">
    <property type="entry name" value="BRCT domain"/>
    <property type="match status" value="1"/>
</dbReference>
<gene>
    <name evidence="3" type="ORF">B0T18DRAFT_440584</name>
</gene>
<reference evidence="3" key="1">
    <citation type="submission" date="2023-06" db="EMBL/GenBank/DDBJ databases">
        <title>Genome-scale phylogeny and comparative genomics of the fungal order Sordariales.</title>
        <authorList>
            <consortium name="Lawrence Berkeley National Laboratory"/>
            <person name="Hensen N."/>
            <person name="Bonometti L."/>
            <person name="Westerberg I."/>
            <person name="Brannstrom I.O."/>
            <person name="Guillou S."/>
            <person name="Cros-Aarteil S."/>
            <person name="Calhoun S."/>
            <person name="Haridas S."/>
            <person name="Kuo A."/>
            <person name="Mondo S."/>
            <person name="Pangilinan J."/>
            <person name="Riley R."/>
            <person name="LaButti K."/>
            <person name="Andreopoulos B."/>
            <person name="Lipzen A."/>
            <person name="Chen C."/>
            <person name="Yanf M."/>
            <person name="Daum C."/>
            <person name="Ng V."/>
            <person name="Clum A."/>
            <person name="Steindorff A."/>
            <person name="Ohm R."/>
            <person name="Martin F."/>
            <person name="Silar P."/>
            <person name="Natvig D."/>
            <person name="Lalanne C."/>
            <person name="Gautier V."/>
            <person name="Ament-velasquez S.L."/>
            <person name="Kruys A."/>
            <person name="Hutchinson M.I."/>
            <person name="Powell A.J."/>
            <person name="Barry K."/>
            <person name="Miller A.N."/>
            <person name="Grigoriev I.V."/>
            <person name="Debuchy R."/>
            <person name="Gladieux P."/>
            <person name="Thoren M.H."/>
            <person name="Johannesson H."/>
        </authorList>
    </citation>
    <scope>NUCLEOTIDE SEQUENCE</scope>
    <source>
        <strain evidence="3">SMH3187-1</strain>
    </source>
</reference>
<feature type="compositionally biased region" description="Polar residues" evidence="1">
    <location>
        <begin position="36"/>
        <end position="47"/>
    </location>
</feature>
<feature type="region of interest" description="Disordered" evidence="1">
    <location>
        <begin position="1"/>
        <end position="70"/>
    </location>
</feature>
<dbReference type="Pfam" id="PF12738">
    <property type="entry name" value="PTCB-BRCT"/>
    <property type="match status" value="1"/>
</dbReference>
<evidence type="ECO:0000256" key="1">
    <source>
        <dbReference type="SAM" id="MobiDB-lite"/>
    </source>
</evidence>
<accession>A0AA40EKY3</accession>
<dbReference type="EMBL" id="JAUKUD010000006">
    <property type="protein sequence ID" value="KAK0741233.1"/>
    <property type="molecule type" value="Genomic_DNA"/>
</dbReference>
<comment type="caution">
    <text evidence="3">The sequence shown here is derived from an EMBL/GenBank/DDBJ whole genome shotgun (WGS) entry which is preliminary data.</text>
</comment>
<evidence type="ECO:0000313" key="4">
    <source>
        <dbReference type="Proteomes" id="UP001172155"/>
    </source>
</evidence>
<feature type="region of interest" description="Disordered" evidence="1">
    <location>
        <begin position="90"/>
        <end position="110"/>
    </location>
</feature>
<keyword evidence="4" id="KW-1185">Reference proteome</keyword>
<sequence length="241" mass="25244">MPPPAQPTRRTHDTYNSSSTGHQRAETRGPPGWRASRNTRLQSQLTAGRSGGPRLPDTGGPNAGTYDPILDGFVTPAARERATHSVADMLRQPGTMNAVPPPSPSPPSGRERKIFAGLTIYVNGLTGTASPISDHRLKQDLAQNGAQISSHLALRTVTHVILGRPSAAGAGAGAGGGLAAGKLEREITRMRKGGVRFVDAEWATKSIEAGKRLPEAGFSNLKLAAHGQRTVLEFVRTGGGA</sequence>
<dbReference type="AlphaFoldDB" id="A0AA40EKY3"/>
<evidence type="ECO:0000259" key="2">
    <source>
        <dbReference type="PROSITE" id="PS50172"/>
    </source>
</evidence>
<feature type="domain" description="BRCT" evidence="2">
    <location>
        <begin position="110"/>
        <end position="220"/>
    </location>
</feature>
<evidence type="ECO:0000313" key="3">
    <source>
        <dbReference type="EMBL" id="KAK0741233.1"/>
    </source>
</evidence>
<name>A0AA40EKY3_9PEZI</name>
<dbReference type="Gene3D" id="3.40.50.10190">
    <property type="entry name" value="BRCT domain"/>
    <property type="match status" value="1"/>
</dbReference>
<proteinExistence type="predicted"/>
<dbReference type="InterPro" id="IPR001357">
    <property type="entry name" value="BRCT_dom"/>
</dbReference>